<dbReference type="EMBL" id="CCXS01000001">
    <property type="protein sequence ID" value="CEG22794.1"/>
    <property type="molecule type" value="Genomic_DNA"/>
</dbReference>
<dbReference type="Proteomes" id="UP000043699">
    <property type="component" value="Unassembled WGS sequence"/>
</dbReference>
<name>A0A098EKA8_9BACL</name>
<protein>
    <submittedName>
        <fullName evidence="2">Uncharacterized protein</fullName>
    </submittedName>
</protein>
<keyword evidence="1" id="KW-1133">Transmembrane helix</keyword>
<reference evidence="2 3" key="1">
    <citation type="submission" date="2014-09" db="EMBL/GenBank/DDBJ databases">
        <authorList>
            <person name="Urmite Genomes Urmite Genomes"/>
        </authorList>
    </citation>
    <scope>NUCLEOTIDE SEQUENCE [LARGE SCALE GENOMIC DNA]</scope>
    <source>
        <strain evidence="2 3">ES2</strain>
    </source>
</reference>
<proteinExistence type="predicted"/>
<keyword evidence="1" id="KW-0812">Transmembrane</keyword>
<keyword evidence="1" id="KW-0472">Membrane</keyword>
<gene>
    <name evidence="2" type="ORF">BN1080_01729</name>
</gene>
<keyword evidence="3" id="KW-1185">Reference proteome</keyword>
<sequence>MNRFILPHMYLFFGILLFILAENVVYSGTLYAIAIMISIICVLVGLVWNIGLLLYRE</sequence>
<accession>A0A098EKA8</accession>
<organism evidence="2 3">
    <name type="scientific">Planococcus massiliensis</name>
    <dbReference type="NCBI Taxonomy" id="1499687"/>
    <lineage>
        <taxon>Bacteria</taxon>
        <taxon>Bacillati</taxon>
        <taxon>Bacillota</taxon>
        <taxon>Bacilli</taxon>
        <taxon>Bacillales</taxon>
        <taxon>Caryophanaceae</taxon>
        <taxon>Planococcus</taxon>
    </lineage>
</organism>
<evidence type="ECO:0000313" key="3">
    <source>
        <dbReference type="Proteomes" id="UP000043699"/>
    </source>
</evidence>
<evidence type="ECO:0000313" key="2">
    <source>
        <dbReference type="EMBL" id="CEG22794.1"/>
    </source>
</evidence>
<feature type="transmembrane region" description="Helical" evidence="1">
    <location>
        <begin position="31"/>
        <end position="55"/>
    </location>
</feature>
<evidence type="ECO:0000256" key="1">
    <source>
        <dbReference type="SAM" id="Phobius"/>
    </source>
</evidence>
<dbReference type="AlphaFoldDB" id="A0A098EKA8"/>